<dbReference type="PANTHER" id="PTHR33499:SF11">
    <property type="entry name" value="NO APICAL MERISTEM-ASSOCIATED C-TERMINAL DOMAIN-CONTAINING PROTEIN"/>
    <property type="match status" value="1"/>
</dbReference>
<proteinExistence type="predicted"/>
<sequence length="457" mass="51712">MAPGKRPRPPIIPKQLEDNVNAAHKMTKNDIQRLSTDQLSQGQEGIPPLVQTSGTCRRLNTNLTVEMIFDTAQKRTRSGRIIGTSPIKEANRTPPNVQVDVAHTSLNRNSTTRKMTDNDSKRGGIDRQLQGVGNLENTTTNATLQANGTHSRHQNNSTLRRMPCSDSQRVDTFLPMQDIENGDDTPIPLQHCKIVGHQEMLTKTQLDTIAPAIMDTSETPFDPNNNTSTMDADSTTGTIVRNYAPLDVEKWADISESDKVFMMEKLQEKFIIDFTQDHVKKAIEGKMAARYRDHRNKCHKHFKKYPTIALAKQNPYKHVSDQKQWDWLCDRFASEKFQARHTGQAPGQIELFKLMHWTSQNGWINQEAEASYEKMLELQKQPVPEGGQALKEAEICVQVLGSRSGYIKGLGHGPRPPSSSSKSTHKSHREIELENELKATRELLQSQETRIQHQQSR</sequence>
<dbReference type="Proteomes" id="UP000288805">
    <property type="component" value="Unassembled WGS sequence"/>
</dbReference>
<reference evidence="2 3" key="1">
    <citation type="journal article" date="2018" name="PLoS Genet.">
        <title>Population sequencing reveals clonal diversity and ancestral inbreeding in the grapevine cultivar Chardonnay.</title>
        <authorList>
            <person name="Roach M.J."/>
            <person name="Johnson D.L."/>
            <person name="Bohlmann J."/>
            <person name="van Vuuren H.J."/>
            <person name="Jones S.J."/>
            <person name="Pretorius I.S."/>
            <person name="Schmidt S.A."/>
            <person name="Borneman A.R."/>
        </authorList>
    </citation>
    <scope>NUCLEOTIDE SEQUENCE [LARGE SCALE GENOMIC DNA]</scope>
    <source>
        <strain evidence="3">cv. Chardonnay</strain>
        <tissue evidence="2">Leaf</tissue>
    </source>
</reference>
<evidence type="ECO:0000313" key="3">
    <source>
        <dbReference type="Proteomes" id="UP000288805"/>
    </source>
</evidence>
<dbReference type="PANTHER" id="PTHR33499">
    <property type="entry name" value="OS12G0282400 PROTEIN-RELATED"/>
    <property type="match status" value="1"/>
</dbReference>
<gene>
    <name evidence="2" type="ORF">CK203_058460</name>
</gene>
<evidence type="ECO:0008006" key="4">
    <source>
        <dbReference type="Google" id="ProtNLM"/>
    </source>
</evidence>
<dbReference type="EMBL" id="QGNW01000300">
    <property type="protein sequence ID" value="RVW78177.1"/>
    <property type="molecule type" value="Genomic_DNA"/>
</dbReference>
<evidence type="ECO:0000256" key="1">
    <source>
        <dbReference type="SAM" id="MobiDB-lite"/>
    </source>
</evidence>
<feature type="compositionally biased region" description="Basic and acidic residues" evidence="1">
    <location>
        <begin position="429"/>
        <end position="441"/>
    </location>
</feature>
<accession>A0A438H1K0</accession>
<comment type="caution">
    <text evidence="2">The sequence shown here is derived from an EMBL/GenBank/DDBJ whole genome shotgun (WGS) entry which is preliminary data.</text>
</comment>
<evidence type="ECO:0000313" key="2">
    <source>
        <dbReference type="EMBL" id="RVW78177.1"/>
    </source>
</evidence>
<organism evidence="2 3">
    <name type="scientific">Vitis vinifera</name>
    <name type="common">Grape</name>
    <dbReference type="NCBI Taxonomy" id="29760"/>
    <lineage>
        <taxon>Eukaryota</taxon>
        <taxon>Viridiplantae</taxon>
        <taxon>Streptophyta</taxon>
        <taxon>Embryophyta</taxon>
        <taxon>Tracheophyta</taxon>
        <taxon>Spermatophyta</taxon>
        <taxon>Magnoliopsida</taxon>
        <taxon>eudicotyledons</taxon>
        <taxon>Gunneridae</taxon>
        <taxon>Pentapetalae</taxon>
        <taxon>rosids</taxon>
        <taxon>Vitales</taxon>
        <taxon>Vitaceae</taxon>
        <taxon>Viteae</taxon>
        <taxon>Vitis</taxon>
    </lineage>
</organism>
<protein>
    <recommendedName>
        <fullName evidence="4">Transposase, Ptta/En/Spm, plant</fullName>
    </recommendedName>
</protein>
<dbReference type="AlphaFoldDB" id="A0A438H1K0"/>
<feature type="region of interest" description="Disordered" evidence="1">
    <location>
        <begin position="407"/>
        <end position="457"/>
    </location>
</feature>
<name>A0A438H1K0_VITVI</name>
<feature type="compositionally biased region" description="Polar residues" evidence="1">
    <location>
        <begin position="443"/>
        <end position="457"/>
    </location>
</feature>